<protein>
    <submittedName>
        <fullName evidence="1">Uncharacterized protein</fullName>
    </submittedName>
</protein>
<dbReference type="EMBL" id="GL883078">
    <property type="protein sequence ID" value="EGF91676.1"/>
    <property type="molecule type" value="Genomic_DNA"/>
</dbReference>
<proteinExistence type="predicted"/>
<sequence length="45" mass="4938">MNGQAYLASCVRRPFTPVNGELNRKKKFDHAPVALDYGTRPCSGA</sequence>
<name>F4QN85_9CAUL</name>
<evidence type="ECO:0000313" key="2">
    <source>
        <dbReference type="Proteomes" id="UP000006512"/>
    </source>
</evidence>
<reference evidence="2" key="1">
    <citation type="submission" date="2011-03" db="EMBL/GenBank/DDBJ databases">
        <title>Draft genome sequence of Brevundimonas diminuta.</title>
        <authorList>
            <person name="Brown P.J.B."/>
            <person name="Buechlein A."/>
            <person name="Hemmerich C."/>
            <person name="Brun Y.V."/>
        </authorList>
    </citation>
    <scope>NUCLEOTIDE SEQUENCE [LARGE SCALE GENOMIC DNA]</scope>
    <source>
        <strain evidence="2">C19</strain>
    </source>
</reference>
<dbReference type="AlphaFoldDB" id="F4QN85"/>
<evidence type="ECO:0000313" key="1">
    <source>
        <dbReference type="EMBL" id="EGF91676.1"/>
    </source>
</evidence>
<dbReference type="HOGENOM" id="CLU_3195561_0_0_5"/>
<dbReference type="Proteomes" id="UP000006512">
    <property type="component" value="Unassembled WGS sequence"/>
</dbReference>
<keyword evidence="2" id="KW-1185">Reference proteome</keyword>
<gene>
    <name evidence="1" type="ORF">ABI_30940</name>
</gene>
<organism evidence="1 2">
    <name type="scientific">Asticcacaulis biprosthecium C19</name>
    <dbReference type="NCBI Taxonomy" id="715226"/>
    <lineage>
        <taxon>Bacteria</taxon>
        <taxon>Pseudomonadati</taxon>
        <taxon>Pseudomonadota</taxon>
        <taxon>Alphaproteobacteria</taxon>
        <taxon>Caulobacterales</taxon>
        <taxon>Caulobacteraceae</taxon>
        <taxon>Asticcacaulis</taxon>
    </lineage>
</organism>
<accession>F4QN85</accession>